<dbReference type="PANTHER" id="PTHR10520">
    <property type="entry name" value="TRIFUNCTIONAL PURINE BIOSYNTHETIC PROTEIN ADENOSINE-3-RELATED"/>
    <property type="match status" value="1"/>
</dbReference>
<dbReference type="GO" id="GO:0004637">
    <property type="term" value="F:phosphoribosylamine-glycine ligase activity"/>
    <property type="evidence" value="ECO:0007669"/>
    <property type="project" value="TreeGrafter"/>
</dbReference>
<evidence type="ECO:0000256" key="6">
    <source>
        <dbReference type="ARBA" id="ARBA00022755"/>
    </source>
</evidence>
<dbReference type="PANTHER" id="PTHR10520:SF12">
    <property type="entry name" value="TRIFUNCTIONAL PURINE BIOSYNTHETIC PROTEIN ADENOSINE-3"/>
    <property type="match status" value="1"/>
</dbReference>
<dbReference type="Pfam" id="PF00586">
    <property type="entry name" value="AIRS"/>
    <property type="match status" value="1"/>
</dbReference>
<reference evidence="11" key="1">
    <citation type="journal article" date="2020" name="mSystems">
        <title>Genome- and Community-Level Interaction Insights into Carbon Utilization and Element Cycling Functions of Hydrothermarchaeota in Hydrothermal Sediment.</title>
        <authorList>
            <person name="Zhou Z."/>
            <person name="Liu Y."/>
            <person name="Xu W."/>
            <person name="Pan J."/>
            <person name="Luo Z.H."/>
            <person name="Li M."/>
        </authorList>
    </citation>
    <scope>NUCLEOTIDE SEQUENCE [LARGE SCALE GENOMIC DNA]</scope>
    <source>
        <strain evidence="11">SpSt-26</strain>
    </source>
</reference>
<dbReference type="GO" id="GO:0005829">
    <property type="term" value="C:cytosol"/>
    <property type="evidence" value="ECO:0007669"/>
    <property type="project" value="TreeGrafter"/>
</dbReference>
<gene>
    <name evidence="8" type="primary">purM</name>
    <name evidence="11" type="ORF">ENP88_07260</name>
</gene>
<accession>A0A7J2TL31</accession>
<comment type="pathway">
    <text evidence="1 8">Purine metabolism; IMP biosynthesis via de novo pathway; 5-amino-1-(5-phospho-D-ribosyl)imidazole from N(2)-formyl-N(1)-(5-phospho-D-ribosyl)glycinamide: step 2/2.</text>
</comment>
<dbReference type="CDD" id="cd02196">
    <property type="entry name" value="PurM"/>
    <property type="match status" value="1"/>
</dbReference>
<evidence type="ECO:0000256" key="3">
    <source>
        <dbReference type="ARBA" id="ARBA00022490"/>
    </source>
</evidence>
<name>A0A7J2TL31_ARCFL</name>
<evidence type="ECO:0000256" key="2">
    <source>
        <dbReference type="ARBA" id="ARBA00013047"/>
    </source>
</evidence>
<dbReference type="InterPro" id="IPR036676">
    <property type="entry name" value="PurM-like_C_sf"/>
</dbReference>
<evidence type="ECO:0000256" key="4">
    <source>
        <dbReference type="ARBA" id="ARBA00022598"/>
    </source>
</evidence>
<dbReference type="InterPro" id="IPR004733">
    <property type="entry name" value="PurM_cligase"/>
</dbReference>
<dbReference type="InterPro" id="IPR010918">
    <property type="entry name" value="PurM-like_C_dom"/>
</dbReference>
<dbReference type="SUPFAM" id="SSF55326">
    <property type="entry name" value="PurM N-terminal domain-like"/>
    <property type="match status" value="1"/>
</dbReference>
<dbReference type="Gene3D" id="3.30.1330.10">
    <property type="entry name" value="PurM-like, N-terminal domain"/>
    <property type="match status" value="1"/>
</dbReference>
<comment type="caution">
    <text evidence="11">The sequence shown here is derived from an EMBL/GenBank/DDBJ whole genome shotgun (WGS) entry which is preliminary data.</text>
</comment>
<dbReference type="HAMAP" id="MF_00741">
    <property type="entry name" value="AIRS"/>
    <property type="match status" value="1"/>
</dbReference>
<feature type="domain" description="PurM-like N-terminal" evidence="9">
    <location>
        <begin position="43"/>
        <end position="155"/>
    </location>
</feature>
<comment type="catalytic activity">
    <reaction evidence="8">
        <text>2-formamido-N(1)-(5-O-phospho-beta-D-ribosyl)acetamidine + ATP = 5-amino-1-(5-phospho-beta-D-ribosyl)imidazole + ADP + phosphate + H(+)</text>
        <dbReference type="Rhea" id="RHEA:23032"/>
        <dbReference type="ChEBI" id="CHEBI:15378"/>
        <dbReference type="ChEBI" id="CHEBI:30616"/>
        <dbReference type="ChEBI" id="CHEBI:43474"/>
        <dbReference type="ChEBI" id="CHEBI:137981"/>
        <dbReference type="ChEBI" id="CHEBI:147287"/>
        <dbReference type="ChEBI" id="CHEBI:456216"/>
        <dbReference type="EC" id="6.3.3.1"/>
    </reaction>
</comment>
<keyword evidence="7 8" id="KW-0067">ATP-binding</keyword>
<keyword evidence="6 8" id="KW-0658">Purine biosynthesis</keyword>
<evidence type="ECO:0000256" key="7">
    <source>
        <dbReference type="ARBA" id="ARBA00022840"/>
    </source>
</evidence>
<dbReference type="GO" id="GO:0005524">
    <property type="term" value="F:ATP binding"/>
    <property type="evidence" value="ECO:0007669"/>
    <property type="project" value="UniProtKB-KW"/>
</dbReference>
<dbReference type="GO" id="GO:0046084">
    <property type="term" value="P:adenine biosynthetic process"/>
    <property type="evidence" value="ECO:0007669"/>
    <property type="project" value="TreeGrafter"/>
</dbReference>
<dbReference type="UniPathway" id="UPA00074">
    <property type="reaction ID" value="UER00129"/>
</dbReference>
<dbReference type="EMBL" id="DSLA01000112">
    <property type="protein sequence ID" value="HEH35916.1"/>
    <property type="molecule type" value="Genomic_DNA"/>
</dbReference>
<dbReference type="GO" id="GO:0006189">
    <property type="term" value="P:'de novo' IMP biosynthetic process"/>
    <property type="evidence" value="ECO:0007669"/>
    <property type="project" value="UniProtKB-UniRule"/>
</dbReference>
<evidence type="ECO:0000259" key="10">
    <source>
        <dbReference type="Pfam" id="PF02769"/>
    </source>
</evidence>
<proteinExistence type="inferred from homology"/>
<dbReference type="AlphaFoldDB" id="A0A7J2TL31"/>
<comment type="subcellular location">
    <subcellularLocation>
        <location evidence="8">Cytoplasm</location>
    </subcellularLocation>
</comment>
<sequence length="327" mass="35893">MKFDYAKAGVDIKKAEKAISTLMGIVKYRRKGFGEAILLSHYAGVIDCGDFGIAITTDGVGTKILVGIAMKKYMTLGIDCVAVNVNDLLAIGAEPLAMVDYIAMQRIDEEVVAEISKGLEEGCRIANITLVGGETAILTEMINGFDLAGTAIGYVRKDRIITGKDVVPGDIIMALPSSGIHCNGLTLARKVIEANGLSYFDKFGDKTIGEELLTPARIYMEVLDIIRECEVHGLAHITGGAFRKLKRLRSDVKYVIDSPLKPHEIFRFIQKLGNVDEVEMYRTFNMGMGFLIIVPESEVDEVRRFGAERVGYVEEGEGVFVKDLRID</sequence>
<organism evidence="11">
    <name type="scientific">Archaeoglobus fulgidus</name>
    <dbReference type="NCBI Taxonomy" id="2234"/>
    <lineage>
        <taxon>Archaea</taxon>
        <taxon>Methanobacteriati</taxon>
        <taxon>Methanobacteriota</taxon>
        <taxon>Archaeoglobi</taxon>
        <taxon>Archaeoglobales</taxon>
        <taxon>Archaeoglobaceae</taxon>
        <taxon>Archaeoglobus</taxon>
    </lineage>
</organism>
<keyword evidence="5 8" id="KW-0547">Nucleotide-binding</keyword>
<feature type="domain" description="PurM-like C-terminal" evidence="10">
    <location>
        <begin position="168"/>
        <end position="321"/>
    </location>
</feature>
<dbReference type="Pfam" id="PF02769">
    <property type="entry name" value="AIRS_C"/>
    <property type="match status" value="1"/>
</dbReference>
<keyword evidence="3 8" id="KW-0963">Cytoplasm</keyword>
<evidence type="ECO:0000313" key="11">
    <source>
        <dbReference type="EMBL" id="HEH35916.1"/>
    </source>
</evidence>
<evidence type="ECO:0000259" key="9">
    <source>
        <dbReference type="Pfam" id="PF00586"/>
    </source>
</evidence>
<dbReference type="Gene3D" id="3.90.650.10">
    <property type="entry name" value="PurM-like C-terminal domain"/>
    <property type="match status" value="1"/>
</dbReference>
<evidence type="ECO:0000256" key="8">
    <source>
        <dbReference type="HAMAP-Rule" id="MF_00741"/>
    </source>
</evidence>
<dbReference type="InterPro" id="IPR016188">
    <property type="entry name" value="PurM-like_N"/>
</dbReference>
<keyword evidence="4 8" id="KW-0436">Ligase</keyword>
<evidence type="ECO:0000256" key="5">
    <source>
        <dbReference type="ARBA" id="ARBA00022741"/>
    </source>
</evidence>
<dbReference type="GO" id="GO:0004641">
    <property type="term" value="F:phosphoribosylformylglycinamidine cyclo-ligase activity"/>
    <property type="evidence" value="ECO:0007669"/>
    <property type="project" value="UniProtKB-UniRule"/>
</dbReference>
<dbReference type="InterPro" id="IPR036921">
    <property type="entry name" value="PurM-like_N_sf"/>
</dbReference>
<dbReference type="FunFam" id="3.30.1330.10:FF:000020">
    <property type="entry name" value="Phosphoribosylformylglycinamidine cyclo-ligase"/>
    <property type="match status" value="1"/>
</dbReference>
<dbReference type="NCBIfam" id="TIGR00878">
    <property type="entry name" value="purM"/>
    <property type="match status" value="1"/>
</dbReference>
<comment type="similarity">
    <text evidence="8">Belongs to the AIR synthase family.</text>
</comment>
<protein>
    <recommendedName>
        <fullName evidence="2 8">Phosphoribosylformylglycinamidine cyclo-ligase</fullName>
        <ecNumber evidence="2 8">6.3.3.1</ecNumber>
    </recommendedName>
    <alternativeName>
        <fullName evidence="8">AIR synthase</fullName>
    </alternativeName>
    <alternativeName>
        <fullName evidence="8">AIRS</fullName>
    </alternativeName>
    <alternativeName>
        <fullName evidence="8">Phosphoribosyl-aminoimidazole synthetase</fullName>
    </alternativeName>
</protein>
<dbReference type="EC" id="6.3.3.1" evidence="2 8"/>
<dbReference type="SUPFAM" id="SSF56042">
    <property type="entry name" value="PurM C-terminal domain-like"/>
    <property type="match status" value="1"/>
</dbReference>
<evidence type="ECO:0000256" key="1">
    <source>
        <dbReference type="ARBA" id="ARBA00004686"/>
    </source>
</evidence>